<evidence type="ECO:0000313" key="3">
    <source>
        <dbReference type="Proteomes" id="UP001287286"/>
    </source>
</evidence>
<sequence length="800" mass="85592">MPTGILWLHRLRCSRPTDAVHQATPDGGEESGRHRQRAWRFSYGSPDPGATCLGRMAAWSSLQATRPRTKPCKQTFTGRLHDARARRQLQRGRRAEPPEAVAARSDHNAAVDLAHGLERGRGDLAAMEASLAPAHRRSHGGASSFVPGTNHGQAWTRSTSAVVQPPSNLKTLSFVEELVVEGMDEGPPWAPPAREPRCRDGAVPQCRECRAGKAGKQGERSTGLAEAIPQLSELAARGGFGVPSPGCLPTKALQSGTHGTSGLGWWTRTATDTARRSSRRLPTRPGGHHRLVIAPSTTTLSWLNSLGEGASRVDGGLDAQERVLVPRLSRVRDGIAGSWGPGDLLARGTRHSCENSRELHQIRGWTGCQWWSRIHESTNPRGLLPPRLALAPGHVRAPLHTPPCPSSRPERVDSVAAFCENEMHAPPPPLDVQMGPHQSPALPVLQANRSAPASPTARREDAPEPVTPKPCAWRLRVAQHRAAYRSFCVQSVCTRMSVSLACLPSDLTSSHALASEGDSSSAQWSPDAGTAVGGWQWWVVQAPNGRLGPREADFSGLPRCPLPTLGGGPVLVGPRSGLHRALLSAFSDRGRPLGTQNTQGSTLTCGPQRTARWAPSTTSQILRQGSDTPGSATGRETGMASDMSQSKRGIDTEAGAGRPALVRRVLVKPPVVPNHAMRLPASPGHCRLMTSPLGLRNQLSTVSIAFAPFHPREGQGCHRDHWPPTGVPSQVAGKPTRPKHLSETLDSASTYEQNGPILSISHTLWLGWLHLGWPNNLGTIDAPPDARQTPAPTSPGELGG</sequence>
<feature type="compositionally biased region" description="Polar residues" evidence="1">
    <location>
        <begin position="594"/>
        <end position="607"/>
    </location>
</feature>
<evidence type="ECO:0000256" key="1">
    <source>
        <dbReference type="SAM" id="MobiDB-lite"/>
    </source>
</evidence>
<evidence type="ECO:0000313" key="2">
    <source>
        <dbReference type="EMBL" id="KAK4077577.1"/>
    </source>
</evidence>
<organism evidence="2 3">
    <name type="scientific">Purpureocillium lilacinum</name>
    <name type="common">Paecilomyces lilacinus</name>
    <dbReference type="NCBI Taxonomy" id="33203"/>
    <lineage>
        <taxon>Eukaryota</taxon>
        <taxon>Fungi</taxon>
        <taxon>Dikarya</taxon>
        <taxon>Ascomycota</taxon>
        <taxon>Pezizomycotina</taxon>
        <taxon>Sordariomycetes</taxon>
        <taxon>Hypocreomycetidae</taxon>
        <taxon>Hypocreales</taxon>
        <taxon>Ophiocordycipitaceae</taxon>
        <taxon>Purpureocillium</taxon>
    </lineage>
</organism>
<feature type="region of interest" description="Disordered" evidence="1">
    <location>
        <begin position="780"/>
        <end position="800"/>
    </location>
</feature>
<protein>
    <submittedName>
        <fullName evidence="2">Uncharacterized protein</fullName>
    </submittedName>
</protein>
<feature type="compositionally biased region" description="Basic residues" evidence="1">
    <location>
        <begin position="276"/>
        <end position="289"/>
    </location>
</feature>
<name>A0ABR0BH76_PURLI</name>
<dbReference type="Proteomes" id="UP001287286">
    <property type="component" value="Unassembled WGS sequence"/>
</dbReference>
<feature type="region of interest" description="Disordered" evidence="1">
    <location>
        <begin position="589"/>
        <end position="656"/>
    </location>
</feature>
<proteinExistence type="predicted"/>
<keyword evidence="3" id="KW-1185">Reference proteome</keyword>
<dbReference type="EMBL" id="JAWRVI010000097">
    <property type="protein sequence ID" value="KAK4077577.1"/>
    <property type="molecule type" value="Genomic_DNA"/>
</dbReference>
<feature type="region of interest" description="Disordered" evidence="1">
    <location>
        <begin position="270"/>
        <end position="289"/>
    </location>
</feature>
<accession>A0ABR0BH76</accession>
<gene>
    <name evidence="2" type="ORF">Purlil1_12297</name>
</gene>
<comment type="caution">
    <text evidence="2">The sequence shown here is derived from an EMBL/GenBank/DDBJ whole genome shotgun (WGS) entry which is preliminary data.</text>
</comment>
<reference evidence="2 3" key="1">
    <citation type="journal article" date="2024" name="Microbiol. Resour. Announc.">
        <title>Genome annotations for the ascomycete fungi Trichoderma harzianum, Trichoderma aggressivum, and Purpureocillium lilacinum.</title>
        <authorList>
            <person name="Beijen E.P.W."/>
            <person name="Ohm R.A."/>
        </authorList>
    </citation>
    <scope>NUCLEOTIDE SEQUENCE [LARGE SCALE GENOMIC DNA]</scope>
    <source>
        <strain evidence="2 3">CBS 150709</strain>
    </source>
</reference>
<feature type="compositionally biased region" description="Polar residues" evidence="1">
    <location>
        <begin position="615"/>
        <end position="631"/>
    </location>
</feature>